<name>A0A381VSA8_9ZZZZ</name>
<dbReference type="Gene3D" id="3.30.1360.150">
    <property type="match status" value="1"/>
</dbReference>
<evidence type="ECO:0000256" key="3">
    <source>
        <dbReference type="ARBA" id="ARBA00022729"/>
    </source>
</evidence>
<dbReference type="PANTHER" id="PTHR10151:SF120">
    <property type="entry name" value="BIS(5'-ADENOSYL)-TRIPHOSPHATASE"/>
    <property type="match status" value="1"/>
</dbReference>
<accession>A0A381VSA8</accession>
<keyword evidence="3" id="KW-0732">Signal</keyword>
<dbReference type="PANTHER" id="PTHR10151">
    <property type="entry name" value="ECTONUCLEOTIDE PYROPHOSPHATASE/PHOSPHODIESTERASE"/>
    <property type="match status" value="1"/>
</dbReference>
<dbReference type="Gene3D" id="3.40.720.10">
    <property type="entry name" value="Alkaline Phosphatase, subunit A"/>
    <property type="match status" value="1"/>
</dbReference>
<proteinExistence type="predicted"/>
<dbReference type="InterPro" id="IPR017850">
    <property type="entry name" value="Alkaline_phosphatase_core_sf"/>
</dbReference>
<dbReference type="AlphaFoldDB" id="A0A381VSA8"/>
<gene>
    <name evidence="4" type="ORF">METZ01_LOCUS95277</name>
</gene>
<evidence type="ECO:0000313" key="4">
    <source>
        <dbReference type="EMBL" id="SVA42423.1"/>
    </source>
</evidence>
<dbReference type="InterPro" id="IPR026263">
    <property type="entry name" value="Alkaline_phosphatase_prok"/>
</dbReference>
<organism evidence="4">
    <name type="scientific">marine metagenome</name>
    <dbReference type="NCBI Taxonomy" id="408172"/>
    <lineage>
        <taxon>unclassified sequences</taxon>
        <taxon>metagenomes</taxon>
        <taxon>ecological metagenomes</taxon>
    </lineage>
</organism>
<protein>
    <recommendedName>
        <fullName evidence="5">Alkaline phosphatase family protein</fullName>
    </recommendedName>
</protein>
<reference evidence="4" key="1">
    <citation type="submission" date="2018-05" db="EMBL/GenBank/DDBJ databases">
        <authorList>
            <person name="Lanie J.A."/>
            <person name="Ng W.-L."/>
            <person name="Kazmierczak K.M."/>
            <person name="Andrzejewski T.M."/>
            <person name="Davidsen T.M."/>
            <person name="Wayne K.J."/>
            <person name="Tettelin H."/>
            <person name="Glass J.I."/>
            <person name="Rusch D."/>
            <person name="Podicherti R."/>
            <person name="Tsui H.-C.T."/>
            <person name="Winkler M.E."/>
        </authorList>
    </citation>
    <scope>NUCLEOTIDE SEQUENCE</scope>
</reference>
<dbReference type="InterPro" id="IPR002591">
    <property type="entry name" value="Phosphodiest/P_Trfase"/>
</dbReference>
<evidence type="ECO:0000256" key="2">
    <source>
        <dbReference type="ARBA" id="ARBA00022723"/>
    </source>
</evidence>
<dbReference type="EMBL" id="UINC01009460">
    <property type="protein sequence ID" value="SVA42423.1"/>
    <property type="molecule type" value="Genomic_DNA"/>
</dbReference>
<sequence length="507" mass="55803">VLLVVDQMRADYLDRFQHHWTSGLKRLIDNGAWFRQAAYPYFQTNTCVGHATISTGSLPETHGIIGNNWYDRAEGRLRACADNSDSPLISYDDPVEASLGPDNLMVPTLSDELRVQASARVVSLSMKPRVAVMLAGHGADVALWRQGTAWVTSTAYTREPVVFIEQFLDANPVSNDLGKIWTRALPENLYLFSGSVDVSRPFEGWATGLPHTLIGLGDRPDLLFYQKWMASPRSNDYLGQLAGTAVDALDLGQREATDYLALGLSALDWAGHRFGPQSHEVQDVLIQLDRMLGRLFDKLDTTVGSGRYVVALTADHGVVPIPERRARLADAGRIPAQQIVDAAETAIRGQFGPGRHVARFEEQDFYFEPGIYARLLDQEGALERVADAIRAVEGVAEVYRGDTIRERRNSGNAVEQALARNYYPGRSGDLLIVPRPYWTTSVYASGHGTSYDYDTRVPILLMGDQITPGHYLAEVTPADITPTLAAIAGVTLARTDGRVLTEALGDY</sequence>
<dbReference type="GO" id="GO:0004035">
    <property type="term" value="F:alkaline phosphatase activity"/>
    <property type="evidence" value="ECO:0007669"/>
    <property type="project" value="InterPro"/>
</dbReference>
<evidence type="ECO:0008006" key="5">
    <source>
        <dbReference type="Google" id="ProtNLM"/>
    </source>
</evidence>
<dbReference type="SUPFAM" id="SSF53649">
    <property type="entry name" value="Alkaline phosphatase-like"/>
    <property type="match status" value="1"/>
</dbReference>
<feature type="non-terminal residue" evidence="4">
    <location>
        <position position="1"/>
    </location>
</feature>
<evidence type="ECO:0000256" key="1">
    <source>
        <dbReference type="ARBA" id="ARBA00022553"/>
    </source>
</evidence>
<keyword evidence="1" id="KW-0597">Phosphoprotein</keyword>
<keyword evidence="2" id="KW-0479">Metal-binding</keyword>
<dbReference type="GO" id="GO:0046872">
    <property type="term" value="F:metal ion binding"/>
    <property type="evidence" value="ECO:0007669"/>
    <property type="project" value="UniProtKB-KW"/>
</dbReference>
<dbReference type="CDD" id="cd16016">
    <property type="entry name" value="AP-SPAP"/>
    <property type="match status" value="1"/>
</dbReference>
<dbReference type="Pfam" id="PF01663">
    <property type="entry name" value="Phosphodiest"/>
    <property type="match status" value="1"/>
</dbReference>
<dbReference type="PIRSF" id="PIRSF031924">
    <property type="entry name" value="Pi-irrepressible_AP"/>
    <property type="match status" value="1"/>
</dbReference>